<keyword evidence="2" id="KW-0131">Cell cycle</keyword>
<evidence type="ECO:0000313" key="3">
    <source>
        <dbReference type="Proteomes" id="UP001549076"/>
    </source>
</evidence>
<dbReference type="EMBL" id="JBEPML010000011">
    <property type="protein sequence ID" value="MET3793086.1"/>
    <property type="molecule type" value="Genomic_DNA"/>
</dbReference>
<reference evidence="2 3" key="1">
    <citation type="submission" date="2024-06" db="EMBL/GenBank/DDBJ databases">
        <title>Genomic Encyclopedia of Type Strains, Phase IV (KMG-IV): sequencing the most valuable type-strain genomes for metagenomic binning, comparative biology and taxonomic classification.</title>
        <authorList>
            <person name="Goeker M."/>
        </authorList>
    </citation>
    <scope>NUCLEOTIDE SEQUENCE [LARGE SCALE GENOMIC DNA]</scope>
    <source>
        <strain evidence="2 3">DSM 27865</strain>
    </source>
</reference>
<keyword evidence="2" id="KW-0132">Cell division</keyword>
<keyword evidence="1" id="KW-0812">Transmembrane</keyword>
<accession>A0ABV2N231</accession>
<name>A0ABV2N231_9HYPH</name>
<evidence type="ECO:0000313" key="2">
    <source>
        <dbReference type="EMBL" id="MET3793086.1"/>
    </source>
</evidence>
<evidence type="ECO:0000256" key="1">
    <source>
        <dbReference type="SAM" id="Phobius"/>
    </source>
</evidence>
<dbReference type="Proteomes" id="UP001549076">
    <property type="component" value="Unassembled WGS sequence"/>
</dbReference>
<keyword evidence="1" id="KW-0472">Membrane</keyword>
<keyword evidence="3" id="KW-1185">Reference proteome</keyword>
<dbReference type="GO" id="GO:0051301">
    <property type="term" value="P:cell division"/>
    <property type="evidence" value="ECO:0007669"/>
    <property type="project" value="UniProtKB-KW"/>
</dbReference>
<organism evidence="2 3">
    <name type="scientific">Aquamicrobium terrae</name>
    <dbReference type="NCBI Taxonomy" id="1324945"/>
    <lineage>
        <taxon>Bacteria</taxon>
        <taxon>Pseudomonadati</taxon>
        <taxon>Pseudomonadota</taxon>
        <taxon>Alphaproteobacteria</taxon>
        <taxon>Hyphomicrobiales</taxon>
        <taxon>Phyllobacteriaceae</taxon>
        <taxon>Aquamicrobium</taxon>
    </lineage>
</organism>
<sequence length="52" mass="5767">MDKLETVDLTEQQKKARRRRSIAIGLALAALVVIFYVATLAKFGPAVLNRPL</sequence>
<feature type="transmembrane region" description="Helical" evidence="1">
    <location>
        <begin position="21"/>
        <end position="41"/>
    </location>
</feature>
<protein>
    <submittedName>
        <fullName evidence="2">Cell division protein FtsB</fullName>
    </submittedName>
</protein>
<comment type="caution">
    <text evidence="2">The sequence shown here is derived from an EMBL/GenBank/DDBJ whole genome shotgun (WGS) entry which is preliminary data.</text>
</comment>
<gene>
    <name evidence="2" type="ORF">ABID37_003309</name>
</gene>
<proteinExistence type="predicted"/>
<dbReference type="RefSeq" id="WP_354196686.1">
    <property type="nucleotide sequence ID" value="NZ_JBEPML010000011.1"/>
</dbReference>
<keyword evidence="1" id="KW-1133">Transmembrane helix</keyword>